<name>A0A8J6MYB6_9DELT</name>
<dbReference type="EMBL" id="JACNJD010000205">
    <property type="protein sequence ID" value="MBC8177377.1"/>
    <property type="molecule type" value="Genomic_DNA"/>
</dbReference>
<organism evidence="1 2">
    <name type="scientific">Candidatus Desulfacyla euxinica</name>
    <dbReference type="NCBI Taxonomy" id="2841693"/>
    <lineage>
        <taxon>Bacteria</taxon>
        <taxon>Deltaproteobacteria</taxon>
        <taxon>Candidatus Desulfacyla</taxon>
    </lineage>
</organism>
<proteinExistence type="predicted"/>
<reference evidence="1 2" key="1">
    <citation type="submission" date="2020-08" db="EMBL/GenBank/DDBJ databases">
        <title>Bridging the membrane lipid divide: bacteria of the FCB group superphylum have the potential to synthesize archaeal ether lipids.</title>
        <authorList>
            <person name="Villanueva L."/>
            <person name="Von Meijenfeldt F.A.B."/>
            <person name="Westbye A.B."/>
            <person name="Yadav S."/>
            <person name="Hopmans E.C."/>
            <person name="Dutilh B.E."/>
            <person name="Sinninghe Damste J.S."/>
        </authorList>
    </citation>
    <scope>NUCLEOTIDE SEQUENCE [LARGE SCALE GENOMIC DNA]</scope>
    <source>
        <strain evidence="1">NIOZ-UU27</strain>
    </source>
</reference>
<dbReference type="Proteomes" id="UP000650524">
    <property type="component" value="Unassembled WGS sequence"/>
</dbReference>
<dbReference type="AlphaFoldDB" id="A0A8J6MYB6"/>
<gene>
    <name evidence="1" type="ORF">H8E19_08215</name>
</gene>
<evidence type="ECO:0000313" key="2">
    <source>
        <dbReference type="Proteomes" id="UP000650524"/>
    </source>
</evidence>
<evidence type="ECO:0000313" key="1">
    <source>
        <dbReference type="EMBL" id="MBC8177377.1"/>
    </source>
</evidence>
<sequence>MRFRHCRVISDKALAIGGGVLEAVLMAINRMDSGTGYHHSFIVVN</sequence>
<comment type="caution">
    <text evidence="1">The sequence shown here is derived from an EMBL/GenBank/DDBJ whole genome shotgun (WGS) entry which is preliminary data.</text>
</comment>
<protein>
    <submittedName>
        <fullName evidence="1">Uncharacterized protein</fullName>
    </submittedName>
</protein>
<accession>A0A8J6MYB6</accession>